<dbReference type="GO" id="GO:0033612">
    <property type="term" value="F:receptor serine/threonine kinase binding"/>
    <property type="evidence" value="ECO:0007669"/>
    <property type="project" value="TreeGrafter"/>
</dbReference>
<dbReference type="FunFam" id="3.80.10.10:FF:000215">
    <property type="entry name" value="Receptor-like protein kinase HSL1"/>
    <property type="match status" value="1"/>
</dbReference>
<evidence type="ECO:0000256" key="15">
    <source>
        <dbReference type="ARBA" id="ARBA00022840"/>
    </source>
</evidence>
<dbReference type="InterPro" id="IPR032675">
    <property type="entry name" value="LRR_dom_sf"/>
</dbReference>
<feature type="chain" id="PRO_5042288770" description="non-specific serine/threonine protein kinase" evidence="23">
    <location>
        <begin position="27"/>
        <end position="985"/>
    </location>
</feature>
<dbReference type="Gene3D" id="3.30.200.20">
    <property type="entry name" value="Phosphorylase Kinase, domain 1"/>
    <property type="match status" value="1"/>
</dbReference>
<dbReference type="InterPro" id="IPR003591">
    <property type="entry name" value="Leu-rich_rpt_typical-subtyp"/>
</dbReference>
<evidence type="ECO:0000256" key="3">
    <source>
        <dbReference type="ARBA" id="ARBA00009592"/>
    </source>
</evidence>
<dbReference type="PANTHER" id="PTHR48056:SF35">
    <property type="entry name" value="LRR RECEPTOR-LIKE SERINE_THREONINE-PROTEIN KINASE HSL2"/>
    <property type="match status" value="1"/>
</dbReference>
<evidence type="ECO:0000256" key="6">
    <source>
        <dbReference type="ARBA" id="ARBA00022527"/>
    </source>
</evidence>
<evidence type="ECO:0000256" key="20">
    <source>
        <dbReference type="ARBA" id="ARBA00048679"/>
    </source>
</evidence>
<evidence type="ECO:0000256" key="5">
    <source>
        <dbReference type="ARBA" id="ARBA00022475"/>
    </source>
</evidence>
<dbReference type="Gene3D" id="1.10.510.10">
    <property type="entry name" value="Transferase(Phosphotransferase) domain 1"/>
    <property type="match status" value="1"/>
</dbReference>
<dbReference type="Pfam" id="PF13855">
    <property type="entry name" value="LRR_8"/>
    <property type="match status" value="2"/>
</dbReference>
<evidence type="ECO:0000256" key="2">
    <source>
        <dbReference type="ARBA" id="ARBA00008684"/>
    </source>
</evidence>
<dbReference type="Pfam" id="PF08263">
    <property type="entry name" value="LRRNT_2"/>
    <property type="match status" value="1"/>
</dbReference>
<evidence type="ECO:0000256" key="21">
    <source>
        <dbReference type="PROSITE-ProRule" id="PRU10141"/>
    </source>
</evidence>
<dbReference type="FunFam" id="3.80.10.10:FF:000275">
    <property type="entry name" value="Leucine-rich repeat receptor-like protein kinase"/>
    <property type="match status" value="1"/>
</dbReference>
<comment type="similarity">
    <text evidence="3">Belongs to the RLP family.</text>
</comment>
<evidence type="ECO:0000256" key="10">
    <source>
        <dbReference type="ARBA" id="ARBA00022692"/>
    </source>
</evidence>
<proteinExistence type="inferred from homology"/>
<evidence type="ECO:0000256" key="8">
    <source>
        <dbReference type="ARBA" id="ARBA00022614"/>
    </source>
</evidence>
<keyword evidence="18" id="KW-0325">Glycoprotein</keyword>
<feature type="signal peptide" evidence="23">
    <location>
        <begin position="1"/>
        <end position="26"/>
    </location>
</feature>
<dbReference type="Pfam" id="PF00069">
    <property type="entry name" value="Pkinase"/>
    <property type="match status" value="1"/>
</dbReference>
<keyword evidence="10 22" id="KW-0812">Transmembrane</keyword>
<feature type="transmembrane region" description="Helical" evidence="22">
    <location>
        <begin position="628"/>
        <end position="651"/>
    </location>
</feature>
<evidence type="ECO:0000256" key="17">
    <source>
        <dbReference type="ARBA" id="ARBA00023136"/>
    </source>
</evidence>
<dbReference type="PROSITE" id="PS00107">
    <property type="entry name" value="PROTEIN_KINASE_ATP"/>
    <property type="match status" value="1"/>
</dbReference>
<keyword evidence="26" id="KW-1185">Reference proteome</keyword>
<keyword evidence="14" id="KW-0418">Kinase</keyword>
<dbReference type="GO" id="GO:0005886">
    <property type="term" value="C:plasma membrane"/>
    <property type="evidence" value="ECO:0007669"/>
    <property type="project" value="UniProtKB-SubCell"/>
</dbReference>
<dbReference type="SUPFAM" id="SSF56112">
    <property type="entry name" value="Protein kinase-like (PK-like)"/>
    <property type="match status" value="1"/>
</dbReference>
<dbReference type="PROSITE" id="PS50011">
    <property type="entry name" value="PROTEIN_KINASE_DOM"/>
    <property type="match status" value="1"/>
</dbReference>
<dbReference type="InterPro" id="IPR017441">
    <property type="entry name" value="Protein_kinase_ATP_BS"/>
</dbReference>
<evidence type="ECO:0000256" key="19">
    <source>
        <dbReference type="ARBA" id="ARBA00047899"/>
    </source>
</evidence>
<keyword evidence="15 21" id="KW-0067">ATP-binding</keyword>
<dbReference type="GO" id="GO:0009791">
    <property type="term" value="P:post-embryonic development"/>
    <property type="evidence" value="ECO:0007669"/>
    <property type="project" value="UniProtKB-ARBA"/>
</dbReference>
<dbReference type="PROSITE" id="PS51257">
    <property type="entry name" value="PROKAR_LIPOPROTEIN"/>
    <property type="match status" value="1"/>
</dbReference>
<comment type="subcellular location">
    <subcellularLocation>
        <location evidence="1">Cell membrane</location>
        <topology evidence="1">Single-pass type I membrane protein</topology>
    </subcellularLocation>
</comment>
<keyword evidence="6" id="KW-0723">Serine/threonine-protein kinase</keyword>
<comment type="similarity">
    <text evidence="2">Belongs to the protein kinase superfamily. Ser/Thr protein kinase family.</text>
</comment>
<dbReference type="InterPro" id="IPR011009">
    <property type="entry name" value="Kinase-like_dom_sf"/>
</dbReference>
<comment type="catalytic activity">
    <reaction evidence="19">
        <text>L-threonyl-[protein] + ATP = O-phospho-L-threonyl-[protein] + ADP + H(+)</text>
        <dbReference type="Rhea" id="RHEA:46608"/>
        <dbReference type="Rhea" id="RHEA-COMP:11060"/>
        <dbReference type="Rhea" id="RHEA-COMP:11605"/>
        <dbReference type="ChEBI" id="CHEBI:15378"/>
        <dbReference type="ChEBI" id="CHEBI:30013"/>
        <dbReference type="ChEBI" id="CHEBI:30616"/>
        <dbReference type="ChEBI" id="CHEBI:61977"/>
        <dbReference type="ChEBI" id="CHEBI:456216"/>
        <dbReference type="EC" id="2.7.11.1"/>
    </reaction>
</comment>
<dbReference type="Pfam" id="PF00560">
    <property type="entry name" value="LRR_1"/>
    <property type="match status" value="1"/>
</dbReference>
<dbReference type="EMBL" id="BSYO01000014">
    <property type="protein sequence ID" value="GMH14703.1"/>
    <property type="molecule type" value="Genomic_DNA"/>
</dbReference>
<dbReference type="Proteomes" id="UP001279734">
    <property type="component" value="Unassembled WGS sequence"/>
</dbReference>
<dbReference type="FunFam" id="3.80.10.10:FF:000453">
    <property type="entry name" value="Leucine-rich receptor-like protein kinase family protein"/>
    <property type="match status" value="1"/>
</dbReference>
<evidence type="ECO:0000256" key="1">
    <source>
        <dbReference type="ARBA" id="ARBA00004251"/>
    </source>
</evidence>
<protein>
    <recommendedName>
        <fullName evidence="4">non-specific serine/threonine protein kinase</fullName>
        <ecNumber evidence="4">2.7.11.1</ecNumber>
    </recommendedName>
</protein>
<evidence type="ECO:0000256" key="16">
    <source>
        <dbReference type="ARBA" id="ARBA00022989"/>
    </source>
</evidence>
<keyword evidence="8" id="KW-0433">Leucine-rich repeat</keyword>
<evidence type="ECO:0000259" key="24">
    <source>
        <dbReference type="PROSITE" id="PS50011"/>
    </source>
</evidence>
<dbReference type="InterPro" id="IPR013210">
    <property type="entry name" value="LRR_N_plant-typ"/>
</dbReference>
<feature type="domain" description="Protein kinase" evidence="24">
    <location>
        <begin position="687"/>
        <end position="985"/>
    </location>
</feature>
<dbReference type="EC" id="2.7.11.1" evidence="4"/>
<dbReference type="SUPFAM" id="SSF52058">
    <property type="entry name" value="L domain-like"/>
    <property type="match status" value="2"/>
</dbReference>
<evidence type="ECO:0000256" key="13">
    <source>
        <dbReference type="ARBA" id="ARBA00022741"/>
    </source>
</evidence>
<evidence type="ECO:0000256" key="7">
    <source>
        <dbReference type="ARBA" id="ARBA00022553"/>
    </source>
</evidence>
<dbReference type="FunFam" id="1.10.510.10:FF:000417">
    <property type="entry name" value="Leucine-rich repeat receptor-like protein kinase"/>
    <property type="match status" value="1"/>
</dbReference>
<accession>A0AAD3SMX3</accession>
<keyword evidence="9" id="KW-0808">Transferase</keyword>
<dbReference type="Gene3D" id="3.80.10.10">
    <property type="entry name" value="Ribonuclease Inhibitor"/>
    <property type="match status" value="3"/>
</dbReference>
<evidence type="ECO:0000256" key="11">
    <source>
        <dbReference type="ARBA" id="ARBA00022729"/>
    </source>
</evidence>
<keyword evidence="17 22" id="KW-0472">Membrane</keyword>
<gene>
    <name evidence="25" type="ORF">Nepgr_016544</name>
</gene>
<dbReference type="SMART" id="SM00220">
    <property type="entry name" value="S_TKc"/>
    <property type="match status" value="1"/>
</dbReference>
<dbReference type="InterPro" id="IPR001611">
    <property type="entry name" value="Leu-rich_rpt"/>
</dbReference>
<dbReference type="GO" id="GO:0051707">
    <property type="term" value="P:response to other organism"/>
    <property type="evidence" value="ECO:0007669"/>
    <property type="project" value="UniProtKB-ARBA"/>
</dbReference>
<evidence type="ECO:0000313" key="26">
    <source>
        <dbReference type="Proteomes" id="UP001279734"/>
    </source>
</evidence>
<name>A0AAD3SMX3_NEPGR</name>
<dbReference type="AlphaFoldDB" id="A0AAD3SMX3"/>
<organism evidence="25 26">
    <name type="scientific">Nepenthes gracilis</name>
    <name type="common">Slender pitcher plant</name>
    <dbReference type="NCBI Taxonomy" id="150966"/>
    <lineage>
        <taxon>Eukaryota</taxon>
        <taxon>Viridiplantae</taxon>
        <taxon>Streptophyta</taxon>
        <taxon>Embryophyta</taxon>
        <taxon>Tracheophyta</taxon>
        <taxon>Spermatophyta</taxon>
        <taxon>Magnoliopsida</taxon>
        <taxon>eudicotyledons</taxon>
        <taxon>Gunneridae</taxon>
        <taxon>Pentapetalae</taxon>
        <taxon>Caryophyllales</taxon>
        <taxon>Nepenthaceae</taxon>
        <taxon>Nepenthes</taxon>
    </lineage>
</organism>
<evidence type="ECO:0000256" key="9">
    <source>
        <dbReference type="ARBA" id="ARBA00022679"/>
    </source>
</evidence>
<dbReference type="GO" id="GO:0005524">
    <property type="term" value="F:ATP binding"/>
    <property type="evidence" value="ECO:0007669"/>
    <property type="project" value="UniProtKB-UniRule"/>
</dbReference>
<keyword evidence="13 21" id="KW-0547">Nucleotide-binding</keyword>
<keyword evidence="12" id="KW-0677">Repeat</keyword>
<dbReference type="PROSITE" id="PS00108">
    <property type="entry name" value="PROTEIN_KINASE_ST"/>
    <property type="match status" value="1"/>
</dbReference>
<keyword evidence="16 22" id="KW-1133">Transmembrane helix</keyword>
<dbReference type="PANTHER" id="PTHR48056">
    <property type="entry name" value="LRR RECEPTOR-LIKE SERINE/THREONINE-PROTEIN KINASE-RELATED"/>
    <property type="match status" value="1"/>
</dbReference>
<feature type="binding site" evidence="21">
    <location>
        <position position="716"/>
    </location>
    <ligand>
        <name>ATP</name>
        <dbReference type="ChEBI" id="CHEBI:30616"/>
    </ligand>
</feature>
<evidence type="ECO:0000256" key="23">
    <source>
        <dbReference type="SAM" id="SignalP"/>
    </source>
</evidence>
<evidence type="ECO:0000256" key="22">
    <source>
        <dbReference type="SAM" id="Phobius"/>
    </source>
</evidence>
<comment type="catalytic activity">
    <reaction evidence="20">
        <text>L-seryl-[protein] + ATP = O-phospho-L-seryl-[protein] + ADP + H(+)</text>
        <dbReference type="Rhea" id="RHEA:17989"/>
        <dbReference type="Rhea" id="RHEA-COMP:9863"/>
        <dbReference type="Rhea" id="RHEA-COMP:11604"/>
        <dbReference type="ChEBI" id="CHEBI:15378"/>
        <dbReference type="ChEBI" id="CHEBI:29999"/>
        <dbReference type="ChEBI" id="CHEBI:30616"/>
        <dbReference type="ChEBI" id="CHEBI:83421"/>
        <dbReference type="ChEBI" id="CHEBI:456216"/>
        <dbReference type="EC" id="2.7.11.1"/>
    </reaction>
</comment>
<dbReference type="InterPro" id="IPR008271">
    <property type="entry name" value="Ser/Thr_kinase_AS"/>
</dbReference>
<keyword evidence="7" id="KW-0597">Phosphoprotein</keyword>
<evidence type="ECO:0000256" key="12">
    <source>
        <dbReference type="ARBA" id="ARBA00022737"/>
    </source>
</evidence>
<dbReference type="CDD" id="cd14066">
    <property type="entry name" value="STKc_IRAK"/>
    <property type="match status" value="1"/>
</dbReference>
<dbReference type="GO" id="GO:0006952">
    <property type="term" value="P:defense response"/>
    <property type="evidence" value="ECO:0007669"/>
    <property type="project" value="UniProtKB-ARBA"/>
</dbReference>
<dbReference type="SMART" id="SM00369">
    <property type="entry name" value="LRR_TYP"/>
    <property type="match status" value="5"/>
</dbReference>
<dbReference type="InterPro" id="IPR000719">
    <property type="entry name" value="Prot_kinase_dom"/>
</dbReference>
<evidence type="ECO:0000256" key="4">
    <source>
        <dbReference type="ARBA" id="ARBA00012513"/>
    </source>
</evidence>
<evidence type="ECO:0000256" key="18">
    <source>
        <dbReference type="ARBA" id="ARBA00023180"/>
    </source>
</evidence>
<keyword evidence="11 23" id="KW-0732">Signal</keyword>
<evidence type="ECO:0000313" key="25">
    <source>
        <dbReference type="EMBL" id="GMH14703.1"/>
    </source>
</evidence>
<dbReference type="GO" id="GO:0004674">
    <property type="term" value="F:protein serine/threonine kinase activity"/>
    <property type="evidence" value="ECO:0007669"/>
    <property type="project" value="UniProtKB-KW"/>
</dbReference>
<reference evidence="25" key="1">
    <citation type="submission" date="2023-05" db="EMBL/GenBank/DDBJ databases">
        <title>Nepenthes gracilis genome sequencing.</title>
        <authorList>
            <person name="Fukushima K."/>
        </authorList>
    </citation>
    <scope>NUCLEOTIDE SEQUENCE</scope>
    <source>
        <strain evidence="25">SING2019-196</strain>
    </source>
</reference>
<keyword evidence="5" id="KW-1003">Cell membrane</keyword>
<sequence>MVSWKHKFLSISFLLFFLSCLYRVDSTSRDSDVLIRVKNAAISDPNGRLKNWVPSSADAPCNWTGVACNSNHSVISIDIGSMGLSGPFPSGFCLARTLQNLTISDNCFSGTISSESLSLCSQLHHLNISSNEFVGKMPDFSPDFLNLRILDFTANNFSGDIPESFGRLPALQVLKLYGNFLDGVIPEFLCNLTELTNFELAYNPFKPGRLPLAIGNLKKLENLWLPFANLVGEIPVSIGGLVSLKNLDLSSNSLSGNIPDTIGQLRSVVQIELYENQLSGQLPETLGNLTSLLKFDASQNNLTGPLPDQLAKLPLLSLNLNDNRLQGKVPAILAANPNLLQLKLFNNSFSGELPEELGLNSDLNDFDVSTNKFSGPLPPTLCHRKNLRRLITFNNRFSGNLPESLGDCTSLAYVRIFDNCFSDTLPAPFWSLPELYFLELANNRFEGVIPSTISGASRLTALLLSDNKFYGELPPQICSLLQLVDLDLRKNHFSGELPPCVTALSNLQKLELQENVFSGKFPSNLSSWRSLTELNLSNNQFSGEIPSELGDLPVLTYLDLSDNSFSGEIPSELSKMKLNKFNFSNNELKGRVPAGLNRQFYVNSLLGNPNLCSPDLEQLHPCRKTRAVSIYLVATLSTLTLLLVAPLFWFYKSKLCSNGTISKRSYQITKFQRVGFGFNEEDIFSSLTDENLIGTGGSGRVYRVKLKSGQMVAVKKLWGGYRIPETEAVFRSEVETLGSARHRNIVKLLFSCIGEDFMVLVYEYMANGSLGDVLHGDGGGGLGDWRRRSMIAVGAAQGLAYLHHYCVPAIVHRDVKSNNILLDEEFRPRVADFGLAKALRREVGESGGFMSRVAGSYGYIAPEYGYTLKVTEKSDVYSFGVVLMELVTGKRPNDPSFCENKGLVKWVAEAALSVSPQPESDGSSRDLGQLAQIIDPKINPSTYDVEEIRNVVEIALLCTATFPMNRPSMRKVVELLKDQPVPHQK</sequence>
<evidence type="ECO:0000256" key="14">
    <source>
        <dbReference type="ARBA" id="ARBA00022777"/>
    </source>
</evidence>
<dbReference type="InterPro" id="IPR050647">
    <property type="entry name" value="Plant_LRR-RLKs"/>
</dbReference>
<comment type="caution">
    <text evidence="25">The sequence shown here is derived from an EMBL/GenBank/DDBJ whole genome shotgun (WGS) entry which is preliminary data.</text>
</comment>